<dbReference type="EMBL" id="JANPWZ010003354">
    <property type="protein sequence ID" value="KAJ3553077.1"/>
    <property type="molecule type" value="Genomic_DNA"/>
</dbReference>
<accession>A0A9W8N423</accession>
<comment type="caution">
    <text evidence="1">The sequence shown here is derived from an EMBL/GenBank/DDBJ whole genome shotgun (WGS) entry which is preliminary data.</text>
</comment>
<proteinExistence type="predicted"/>
<gene>
    <name evidence="1" type="ORF">NPX13_g10966</name>
</gene>
<keyword evidence="2" id="KW-1185">Reference proteome</keyword>
<evidence type="ECO:0000313" key="2">
    <source>
        <dbReference type="Proteomes" id="UP001148614"/>
    </source>
</evidence>
<sequence>MKPFEEAVKAASTAEEIPGAVLVATDKSGKFNYGKAFGKRLGHVDRVLHKGRNGISSPTMLRARPLDAGWTDLRRAARVPRPAHHQAFQ</sequence>
<dbReference type="Proteomes" id="UP001148614">
    <property type="component" value="Unassembled WGS sequence"/>
</dbReference>
<name>A0A9W8N423_9PEZI</name>
<dbReference type="AlphaFoldDB" id="A0A9W8N423"/>
<reference evidence="1" key="1">
    <citation type="submission" date="2022-07" db="EMBL/GenBank/DDBJ databases">
        <title>Genome Sequence of Xylaria arbuscula.</title>
        <authorList>
            <person name="Buettner E."/>
        </authorList>
    </citation>
    <scope>NUCLEOTIDE SEQUENCE</scope>
    <source>
        <strain evidence="1">VT107</strain>
    </source>
</reference>
<organism evidence="1 2">
    <name type="scientific">Xylaria arbuscula</name>
    <dbReference type="NCBI Taxonomy" id="114810"/>
    <lineage>
        <taxon>Eukaryota</taxon>
        <taxon>Fungi</taxon>
        <taxon>Dikarya</taxon>
        <taxon>Ascomycota</taxon>
        <taxon>Pezizomycotina</taxon>
        <taxon>Sordariomycetes</taxon>
        <taxon>Xylariomycetidae</taxon>
        <taxon>Xylariales</taxon>
        <taxon>Xylariaceae</taxon>
        <taxon>Xylaria</taxon>
    </lineage>
</organism>
<evidence type="ECO:0000313" key="1">
    <source>
        <dbReference type="EMBL" id="KAJ3553077.1"/>
    </source>
</evidence>
<protein>
    <submittedName>
        <fullName evidence="1">Uncharacterized protein</fullName>
    </submittedName>
</protein>